<accession>A0AAE0QDP1</accession>
<reference evidence="2" key="1">
    <citation type="submission" date="2023-06" db="EMBL/GenBank/DDBJ databases">
        <title>Male Hemibagrus guttatus genome.</title>
        <authorList>
            <person name="Bian C."/>
        </authorList>
    </citation>
    <scope>NUCLEOTIDE SEQUENCE</scope>
    <source>
        <strain evidence="2">Male_cb2023</strain>
        <tissue evidence="2">Muscle</tissue>
    </source>
</reference>
<evidence type="ECO:0000313" key="2">
    <source>
        <dbReference type="EMBL" id="KAK3518538.1"/>
    </source>
</evidence>
<dbReference type="Gene3D" id="3.10.20.370">
    <property type="match status" value="1"/>
</dbReference>
<dbReference type="InterPro" id="IPR043502">
    <property type="entry name" value="DNA/RNA_pol_sf"/>
</dbReference>
<proteinExistence type="predicted"/>
<organism evidence="2 3">
    <name type="scientific">Hemibagrus guttatus</name>
    <dbReference type="NCBI Taxonomy" id="175788"/>
    <lineage>
        <taxon>Eukaryota</taxon>
        <taxon>Metazoa</taxon>
        <taxon>Chordata</taxon>
        <taxon>Craniata</taxon>
        <taxon>Vertebrata</taxon>
        <taxon>Euteleostomi</taxon>
        <taxon>Actinopterygii</taxon>
        <taxon>Neopterygii</taxon>
        <taxon>Teleostei</taxon>
        <taxon>Ostariophysi</taxon>
        <taxon>Siluriformes</taxon>
        <taxon>Bagridae</taxon>
        <taxon>Hemibagrus</taxon>
    </lineage>
</organism>
<dbReference type="PANTHER" id="PTHR34072">
    <property type="entry name" value="ENZYMATIC POLYPROTEIN-RELATED"/>
    <property type="match status" value="1"/>
</dbReference>
<name>A0AAE0QDP1_9TELE</name>
<feature type="domain" description="Reverse transcriptase/retrotransposon-derived protein RNase H-like" evidence="1">
    <location>
        <begin position="106"/>
        <end position="208"/>
    </location>
</feature>
<dbReference type="Proteomes" id="UP001274896">
    <property type="component" value="Unassembled WGS sequence"/>
</dbReference>
<protein>
    <recommendedName>
        <fullName evidence="1">Reverse transcriptase/retrotransposon-derived protein RNase H-like domain-containing protein</fullName>
    </recommendedName>
</protein>
<evidence type="ECO:0000313" key="3">
    <source>
        <dbReference type="Proteomes" id="UP001274896"/>
    </source>
</evidence>
<dbReference type="SUPFAM" id="SSF56672">
    <property type="entry name" value="DNA/RNA polymerases"/>
    <property type="match status" value="1"/>
</dbReference>
<dbReference type="EMBL" id="JAUCMX010000017">
    <property type="protein sequence ID" value="KAK3518538.1"/>
    <property type="molecule type" value="Genomic_DNA"/>
</dbReference>
<sequence length="377" mass="42845">MTGVEEDRQSPLEKLQIGGTPEQQMELRALLMKYEDVFAICDEDLGHTDRVKHEIPVIDDIPVSQPYRRIPPNQFEEVAGVLHDVVNTCVCQPSAAQADKFFKLSWTPECQQSFEHLKEKLTSAPTLGYADFTLPFVLETDASSLVLGAVLYQQQGGKQTVIAYASRRLRGTEHNDRNYSSMKLQLLVLKWAVVEKFRSYLLRSKFTILTDNNPLCHLNTAKLGAVEQRWVAQLTVFDFEVQYRPVRCNTAVDALSRRSGLEEVEEVTEDSEFDGCIAICNVIRAGTRVEPDLVVIIDRRETRPLHAAVVGIDGEMPMFENTPTLPGYTKNELRGFQKVDPTIAAHKNFWDQKRKPTKQERIGLSRPALSLLKQWDR</sequence>
<gene>
    <name evidence="2" type="ORF">QTP70_001500</name>
</gene>
<dbReference type="Pfam" id="PF17919">
    <property type="entry name" value="RT_RNaseH_2"/>
    <property type="match status" value="1"/>
</dbReference>
<dbReference type="FunFam" id="3.10.20.370:FF:000001">
    <property type="entry name" value="Retrovirus-related Pol polyprotein from transposon 17.6-like protein"/>
    <property type="match status" value="1"/>
</dbReference>
<comment type="caution">
    <text evidence="2">The sequence shown here is derived from an EMBL/GenBank/DDBJ whole genome shotgun (WGS) entry which is preliminary data.</text>
</comment>
<dbReference type="PANTHER" id="PTHR34072:SF49">
    <property type="entry name" value="RIBONUCLEASE H"/>
    <property type="match status" value="1"/>
</dbReference>
<keyword evidence="3" id="KW-1185">Reference proteome</keyword>
<evidence type="ECO:0000259" key="1">
    <source>
        <dbReference type="Pfam" id="PF17919"/>
    </source>
</evidence>
<dbReference type="AlphaFoldDB" id="A0AAE0QDP1"/>
<dbReference type="InterPro" id="IPR041577">
    <property type="entry name" value="RT_RNaseH_2"/>
</dbReference>
<dbReference type="CDD" id="cd09274">
    <property type="entry name" value="RNase_HI_RT_Ty3"/>
    <property type="match status" value="1"/>
</dbReference>